<proteinExistence type="inferred from homology"/>
<dbReference type="Proteomes" id="UP001221208">
    <property type="component" value="Unassembled WGS sequence"/>
</dbReference>
<accession>A0ABT5K006</accession>
<dbReference type="GO" id="GO:0016740">
    <property type="term" value="F:transferase activity"/>
    <property type="evidence" value="ECO:0007669"/>
    <property type="project" value="UniProtKB-KW"/>
</dbReference>
<comment type="similarity">
    <text evidence="3">Belongs to the P-Pant transferase superfamily. EntD family.</text>
</comment>
<keyword evidence="15" id="KW-1185">Reference proteome</keyword>
<comment type="pathway">
    <text evidence="2">Siderophore biosynthesis; enterobactin biosynthesis.</text>
</comment>
<feature type="domain" description="4'-phosphopantetheinyl transferase N-terminal" evidence="13">
    <location>
        <begin position="54"/>
        <end position="117"/>
    </location>
</feature>
<keyword evidence="7" id="KW-0259">Enterobactin biosynthesis</keyword>
<dbReference type="InterPro" id="IPR037143">
    <property type="entry name" value="4-PPantetheinyl_Trfase_dom_sf"/>
</dbReference>
<dbReference type="SUPFAM" id="SSF56214">
    <property type="entry name" value="4'-phosphopantetheinyl transferase"/>
    <property type="match status" value="1"/>
</dbReference>
<comment type="subunit">
    <text evidence="4">EntB, EntD, EntE, and EntF form a multienzyme complex called enterobactin synthase.</text>
</comment>
<dbReference type="PANTHER" id="PTHR38096:SF1">
    <property type="entry name" value="ENTEROBACTIN SYNTHASE COMPONENT D"/>
    <property type="match status" value="1"/>
</dbReference>
<sequence length="241" mass="25558">MMPQHHEDGDDTDAMLARLAPPPQALAMVARPFTVSAAALRELAQPDAPAPPALAGAVLKRQVEFAAGRWCAARALRRSGYRGPPAIGVGAQRAPCWPAGYLGSISHSKGWAVAITAASDTLSGVGIDLEHCMDDRTARSVGAHIGNAAEMAVGAAAGLAFETWTTLLFSAKESLFKALYPSVGRYFHFPDAAAESLDREGRVLHLRLTTTLTPRHHAGARYAIDFALGRQRLVTRCLVAA</sequence>
<comment type="catalytic activity">
    <reaction evidence="11">
        <text>apo-[peptidyl-carrier protein] + CoA = holo-[peptidyl-carrier protein] + adenosine 3',5'-bisphosphate + H(+)</text>
        <dbReference type="Rhea" id="RHEA:46228"/>
        <dbReference type="Rhea" id="RHEA-COMP:11479"/>
        <dbReference type="Rhea" id="RHEA-COMP:11480"/>
        <dbReference type="ChEBI" id="CHEBI:15378"/>
        <dbReference type="ChEBI" id="CHEBI:29999"/>
        <dbReference type="ChEBI" id="CHEBI:57287"/>
        <dbReference type="ChEBI" id="CHEBI:58343"/>
        <dbReference type="ChEBI" id="CHEBI:64479"/>
    </reaction>
</comment>
<evidence type="ECO:0000256" key="2">
    <source>
        <dbReference type="ARBA" id="ARBA00004993"/>
    </source>
</evidence>
<dbReference type="Gene3D" id="3.90.470.20">
    <property type="entry name" value="4'-phosphopantetheinyl transferase domain"/>
    <property type="match status" value="1"/>
</dbReference>
<evidence type="ECO:0000256" key="6">
    <source>
        <dbReference type="ARBA" id="ARBA00022679"/>
    </source>
</evidence>
<evidence type="ECO:0000256" key="8">
    <source>
        <dbReference type="ARBA" id="ARBA00029894"/>
    </source>
</evidence>
<dbReference type="InterPro" id="IPR003542">
    <property type="entry name" value="Enbac_synth_compD-like"/>
</dbReference>
<keyword evidence="6 14" id="KW-0808">Transferase</keyword>
<dbReference type="InterPro" id="IPR008278">
    <property type="entry name" value="4-PPantetheinyl_Trfase_dom"/>
</dbReference>
<organism evidence="14 15">
    <name type="scientific">Janthinobacterium fluminis</name>
    <dbReference type="NCBI Taxonomy" id="2987524"/>
    <lineage>
        <taxon>Bacteria</taxon>
        <taxon>Pseudomonadati</taxon>
        <taxon>Pseudomonadota</taxon>
        <taxon>Betaproteobacteria</taxon>
        <taxon>Burkholderiales</taxon>
        <taxon>Oxalobacteraceae</taxon>
        <taxon>Janthinobacterium</taxon>
    </lineage>
</organism>
<gene>
    <name evidence="14" type="ORF">OIK44_10720</name>
</gene>
<evidence type="ECO:0000256" key="11">
    <source>
        <dbReference type="ARBA" id="ARBA00049191"/>
    </source>
</evidence>
<evidence type="ECO:0000256" key="5">
    <source>
        <dbReference type="ARBA" id="ARBA00019087"/>
    </source>
</evidence>
<evidence type="ECO:0000313" key="14">
    <source>
        <dbReference type="EMBL" id="MDC8758061.1"/>
    </source>
</evidence>
<dbReference type="EMBL" id="JAQQXR010000003">
    <property type="protein sequence ID" value="MDC8758061.1"/>
    <property type="molecule type" value="Genomic_DNA"/>
</dbReference>
<dbReference type="Pfam" id="PF01648">
    <property type="entry name" value="ACPS"/>
    <property type="match status" value="1"/>
</dbReference>
<comment type="caution">
    <text evidence="14">The sequence shown here is derived from an EMBL/GenBank/DDBJ whole genome shotgun (WGS) entry which is preliminary data.</text>
</comment>
<evidence type="ECO:0000256" key="4">
    <source>
        <dbReference type="ARBA" id="ARBA00011503"/>
    </source>
</evidence>
<dbReference type="Pfam" id="PF17837">
    <property type="entry name" value="4PPT_N"/>
    <property type="match status" value="1"/>
</dbReference>
<evidence type="ECO:0000259" key="12">
    <source>
        <dbReference type="Pfam" id="PF01648"/>
    </source>
</evidence>
<evidence type="ECO:0000256" key="3">
    <source>
        <dbReference type="ARBA" id="ARBA00008342"/>
    </source>
</evidence>
<feature type="domain" description="4'-phosphopantetheinyl transferase" evidence="12">
    <location>
        <begin position="124"/>
        <end position="216"/>
    </location>
</feature>
<protein>
    <recommendedName>
        <fullName evidence="5">Enterobactin synthase component D</fullName>
    </recommendedName>
    <alternativeName>
        <fullName evidence="8">4'-phosphopantetheinyl transferase EntD</fullName>
    </alternativeName>
    <alternativeName>
        <fullName evidence="9">Enterochelin synthase D</fullName>
    </alternativeName>
</protein>
<name>A0ABT5K006_9BURK</name>
<dbReference type="PRINTS" id="PR01399">
    <property type="entry name" value="ENTSNTHTASED"/>
</dbReference>
<evidence type="ECO:0000256" key="9">
    <source>
        <dbReference type="ARBA" id="ARBA00031996"/>
    </source>
</evidence>
<dbReference type="InterPro" id="IPR041354">
    <property type="entry name" value="4PPT_N"/>
</dbReference>
<evidence type="ECO:0000256" key="7">
    <source>
        <dbReference type="ARBA" id="ARBA00023191"/>
    </source>
</evidence>
<dbReference type="RefSeq" id="WP_273670733.1">
    <property type="nucleotide sequence ID" value="NZ_JAQQXR010000003.1"/>
</dbReference>
<dbReference type="PANTHER" id="PTHR38096">
    <property type="entry name" value="ENTEROBACTIN SYNTHASE COMPONENT D"/>
    <property type="match status" value="1"/>
</dbReference>
<evidence type="ECO:0000256" key="10">
    <source>
        <dbReference type="ARBA" id="ARBA00049176"/>
    </source>
</evidence>
<comment type="function">
    <text evidence="1">Involved in the biosynthesis of the siderophore enterobactin (enterochelin), which is a macrocyclic trimeric lactone of N-(2,3-dihydroxybenzoyl)-serine. The serine trilactone serves as a scaffolding for the three catechol functionalities that provide hexadentate coordination for the tightly ligated iron(2+) atoms. Plays an essential role in the assembly of the enterobactin by catalyzing the transfer of the 4'-phosphopantetheine (Ppant) moiety from coenzyme A to the apo-domains of both EntB (ArCP domain) and EntF (PCP domain) to yield their holo-forms which make them competent for the activation of 2,3-dihydroxybenzoate (DHB) and L-serine, respectively.</text>
</comment>
<reference evidence="14 15" key="1">
    <citation type="submission" date="2022-10" db="EMBL/GenBank/DDBJ databases">
        <title>Janthinobacterium sp. hw3 Genome sequencing.</title>
        <authorList>
            <person name="Park S."/>
        </authorList>
    </citation>
    <scope>NUCLEOTIDE SEQUENCE [LARGE SCALE GENOMIC DNA]</scope>
    <source>
        <strain evidence="15">hw3</strain>
    </source>
</reference>
<evidence type="ECO:0000256" key="1">
    <source>
        <dbReference type="ARBA" id="ARBA00003937"/>
    </source>
</evidence>
<evidence type="ECO:0000259" key="13">
    <source>
        <dbReference type="Pfam" id="PF17837"/>
    </source>
</evidence>
<comment type="catalytic activity">
    <reaction evidence="10">
        <text>apo-[aryl-carrier protein] + CoA = holo-[aryl-carrier protein] + adenosine 3',5'-bisphosphate + H(+)</text>
        <dbReference type="Rhea" id="RHEA:48404"/>
        <dbReference type="Rhea" id="RHEA-COMP:15903"/>
        <dbReference type="Rhea" id="RHEA-COMP:17557"/>
        <dbReference type="ChEBI" id="CHEBI:15378"/>
        <dbReference type="ChEBI" id="CHEBI:29999"/>
        <dbReference type="ChEBI" id="CHEBI:57287"/>
        <dbReference type="ChEBI" id="CHEBI:58343"/>
        <dbReference type="ChEBI" id="CHEBI:64479"/>
    </reaction>
</comment>
<evidence type="ECO:0000313" key="15">
    <source>
        <dbReference type="Proteomes" id="UP001221208"/>
    </source>
</evidence>